<evidence type="ECO:0008006" key="3">
    <source>
        <dbReference type="Google" id="ProtNLM"/>
    </source>
</evidence>
<organism evidence="1 2">
    <name type="scientific">Halalkalibacter kiskunsagensis</name>
    <dbReference type="NCBI Taxonomy" id="1548599"/>
    <lineage>
        <taxon>Bacteria</taxon>
        <taxon>Bacillati</taxon>
        <taxon>Bacillota</taxon>
        <taxon>Bacilli</taxon>
        <taxon>Bacillales</taxon>
        <taxon>Bacillaceae</taxon>
        <taxon>Halalkalibacter</taxon>
    </lineage>
</organism>
<evidence type="ECO:0000313" key="2">
    <source>
        <dbReference type="Proteomes" id="UP001589838"/>
    </source>
</evidence>
<gene>
    <name evidence="1" type="ORF">ACFFHM_17725</name>
</gene>
<keyword evidence="2" id="KW-1185">Reference proteome</keyword>
<dbReference type="RefSeq" id="WP_335964065.1">
    <property type="nucleotide sequence ID" value="NZ_JAXBLX010000077.1"/>
</dbReference>
<evidence type="ECO:0000313" key="1">
    <source>
        <dbReference type="EMBL" id="MFC0472279.1"/>
    </source>
</evidence>
<sequence>MKRIITITLTILMLFLSVETVMATPFKYENVVSNLIHTLVTKGEEEAKSFVASGVEIPEIREKTPITGFSSLNSPYEDVRVAIGYFVSEDDEPERIAFIWEVTSNKEKVTDIRVVYDGSNPFVDESKVIREYQDKMKTSVLAPSEFPFDITHIHAYIDKVTLMLRYRNADLQEFVQIKVTPNITGLEKIKGENDKYYTLKNGTKALYQPNFPPAHQLIFQHKNLKYTIGISETTKKDIKVEDLLKIANSMFLN</sequence>
<accession>A0ABV6KG46</accession>
<dbReference type="EMBL" id="JBHLUX010000068">
    <property type="protein sequence ID" value="MFC0472279.1"/>
    <property type="molecule type" value="Genomic_DNA"/>
</dbReference>
<proteinExistence type="predicted"/>
<dbReference type="Proteomes" id="UP001589838">
    <property type="component" value="Unassembled WGS sequence"/>
</dbReference>
<reference evidence="1 2" key="1">
    <citation type="submission" date="2024-09" db="EMBL/GenBank/DDBJ databases">
        <authorList>
            <person name="Sun Q."/>
            <person name="Mori K."/>
        </authorList>
    </citation>
    <scope>NUCLEOTIDE SEQUENCE [LARGE SCALE GENOMIC DNA]</scope>
    <source>
        <strain evidence="1 2">NCAIM B.02610</strain>
    </source>
</reference>
<comment type="caution">
    <text evidence="1">The sequence shown here is derived from an EMBL/GenBank/DDBJ whole genome shotgun (WGS) entry which is preliminary data.</text>
</comment>
<name>A0ABV6KG46_9BACI</name>
<protein>
    <recommendedName>
        <fullName evidence="3">DUF4367 domain-containing protein</fullName>
    </recommendedName>
</protein>